<reference evidence="2" key="1">
    <citation type="submission" date="2023-06" db="EMBL/GenBank/DDBJ databases">
        <title>Identification and characterization of horizontal gene transfer across gut microbiota members of farm animals based on homology search.</title>
        <authorList>
            <person name="Zeman M."/>
            <person name="Kubasova T."/>
            <person name="Jahodarova E."/>
            <person name="Nykrynova M."/>
            <person name="Rychlik I."/>
        </authorList>
    </citation>
    <scope>NUCLEOTIDE SEQUENCE [LARGE SCALE GENOMIC DNA]</scope>
    <source>
        <strain evidence="2">161_Gplus</strain>
    </source>
</reference>
<sequence>MRHEFSVKVLDEKMSSNKTLYNVVVEYEMLRGLYYANQTQELHAACVEMAKKLNDLLHLILNKSTNNVAICRTYKGYVWILELDYLDDGDVYLAPDWPDLDELESEGVASLIGESIELMQLEAYLEYQNMDDFDREFEELTEDFDFIELVEMNEKEPKQQKEKRQKNEELEIKIEIVEPAKVEKEELALKGG</sequence>
<dbReference type="EMBL" id="JAUDDW010000014">
    <property type="protein sequence ID" value="MDM8266482.1"/>
    <property type="molecule type" value="Genomic_DNA"/>
</dbReference>
<organism evidence="1 2">
    <name type="scientific">Limosilactobacillus pontis</name>
    <dbReference type="NCBI Taxonomy" id="35787"/>
    <lineage>
        <taxon>Bacteria</taxon>
        <taxon>Bacillati</taxon>
        <taxon>Bacillota</taxon>
        <taxon>Bacilli</taxon>
        <taxon>Lactobacillales</taxon>
        <taxon>Lactobacillaceae</taxon>
        <taxon>Limosilactobacillus</taxon>
    </lineage>
</organism>
<gene>
    <name evidence="1" type="ORF">QUW44_04810</name>
</gene>
<dbReference type="Proteomes" id="UP001529343">
    <property type="component" value="Unassembled WGS sequence"/>
</dbReference>
<name>A0ABT7UY64_9LACO</name>
<dbReference type="RefSeq" id="WP_289586092.1">
    <property type="nucleotide sequence ID" value="NZ_JAUDDW010000014.1"/>
</dbReference>
<comment type="caution">
    <text evidence="1">The sequence shown here is derived from an EMBL/GenBank/DDBJ whole genome shotgun (WGS) entry which is preliminary data.</text>
</comment>
<evidence type="ECO:0008006" key="3">
    <source>
        <dbReference type="Google" id="ProtNLM"/>
    </source>
</evidence>
<accession>A0ABT7UY64</accession>
<keyword evidence="2" id="KW-1185">Reference proteome</keyword>
<evidence type="ECO:0000313" key="1">
    <source>
        <dbReference type="EMBL" id="MDM8266482.1"/>
    </source>
</evidence>
<protein>
    <recommendedName>
        <fullName evidence="3">DUF3013 family protein</fullName>
    </recommendedName>
</protein>
<reference evidence="1 2" key="2">
    <citation type="submission" date="2023-06" db="EMBL/GenBank/DDBJ databases">
        <authorList>
            <person name="Zeman M."/>
            <person name="Kubasova T."/>
            <person name="Jahodarova E."/>
            <person name="Nykrynova M."/>
            <person name="Rychlik I."/>
        </authorList>
    </citation>
    <scope>NUCLEOTIDE SEQUENCE [LARGE SCALE GENOMIC DNA]</scope>
    <source>
        <strain evidence="1 2">161_Gplus</strain>
    </source>
</reference>
<evidence type="ECO:0000313" key="2">
    <source>
        <dbReference type="Proteomes" id="UP001529343"/>
    </source>
</evidence>
<proteinExistence type="predicted"/>